<comment type="caution">
    <text evidence="1">The sequence shown here is derived from an EMBL/GenBank/DDBJ whole genome shotgun (WGS) entry which is preliminary data.</text>
</comment>
<dbReference type="EMBL" id="JBDLNU010000004">
    <property type="protein sequence ID" value="MFM1729970.1"/>
    <property type="molecule type" value="Genomic_DNA"/>
</dbReference>
<accession>A0ABW9FWI2</accession>
<keyword evidence="2" id="KW-1185">Reference proteome</keyword>
<dbReference type="Proteomes" id="UP001629744">
    <property type="component" value="Unassembled WGS sequence"/>
</dbReference>
<evidence type="ECO:0000313" key="2">
    <source>
        <dbReference type="Proteomes" id="UP001629744"/>
    </source>
</evidence>
<sequence length="289" mass="31931">MALFVHVTAERIAQRVRRTGLKALSAAPPLKARVSSDSVDRLARLGGRGVYAFPRVESYLLTHQWVREIARFHVRQPLVVVTFRIPDDELVAVGHYAHPARPCSAAEAAAAVCRLDDARGWEVFVPRGITAGEIRRIRPAPRSTGWRYSPDAHGTAPCTCEGCAPYGTYGAARLRERRPHPMDGPFGPRNVLLTQLADAAAAGHHAVVAELIRKIGRGNGRQRWHGPIRELSAYATYPDVAVRHELVYTVAHWRTPGVDDLLTRLAADVHLGVRESAAWVLSKRPHWSS</sequence>
<reference evidence="1 2" key="1">
    <citation type="submission" date="2023-11" db="EMBL/GenBank/DDBJ databases">
        <authorList>
            <person name="Val-Calvo J."/>
            <person name="Scortti M."/>
            <person name="Vazquez-Boland J."/>
        </authorList>
    </citation>
    <scope>NUCLEOTIDE SEQUENCE [LARGE SCALE GENOMIC DNA]</scope>
    <source>
        <strain evidence="1 2">DSM 46662</strain>
    </source>
</reference>
<evidence type="ECO:0008006" key="3">
    <source>
        <dbReference type="Google" id="ProtNLM"/>
    </source>
</evidence>
<evidence type="ECO:0000313" key="1">
    <source>
        <dbReference type="EMBL" id="MFM1729970.1"/>
    </source>
</evidence>
<gene>
    <name evidence="1" type="ORF">ABEU19_003489</name>
</gene>
<dbReference type="RefSeq" id="WP_348603273.1">
    <property type="nucleotide sequence ID" value="NZ_CP157276.1"/>
</dbReference>
<protein>
    <recommendedName>
        <fullName evidence="3">AbiEi antitoxin C-terminal domain-containing protein</fullName>
    </recommendedName>
</protein>
<name>A0ABW9FWI2_9NOCA</name>
<proteinExistence type="predicted"/>
<organism evidence="1 2">
    <name type="scientific">Prescottella soli</name>
    <dbReference type="NCBI Taxonomy" id="1543852"/>
    <lineage>
        <taxon>Bacteria</taxon>
        <taxon>Bacillati</taxon>
        <taxon>Actinomycetota</taxon>
        <taxon>Actinomycetes</taxon>
        <taxon>Mycobacteriales</taxon>
        <taxon>Nocardiaceae</taxon>
        <taxon>Prescottella</taxon>
    </lineage>
</organism>